<evidence type="ECO:0000256" key="4">
    <source>
        <dbReference type="ARBA" id="ARBA00022676"/>
    </source>
</evidence>
<evidence type="ECO:0000256" key="6">
    <source>
        <dbReference type="ARBA" id="ARBA00022737"/>
    </source>
</evidence>
<keyword evidence="4" id="KW-0328">Glycosyltransferase</keyword>
<feature type="compositionally biased region" description="Polar residues" evidence="9">
    <location>
        <begin position="11"/>
        <end position="20"/>
    </location>
</feature>
<dbReference type="SMART" id="SM00028">
    <property type="entry name" value="TPR"/>
    <property type="match status" value="3"/>
</dbReference>
<proteinExistence type="inferred from homology"/>
<dbReference type="InterPro" id="IPR029489">
    <property type="entry name" value="OGT/SEC/SPY_C"/>
</dbReference>
<evidence type="ECO:0000256" key="8">
    <source>
        <dbReference type="PROSITE-ProRule" id="PRU00339"/>
    </source>
</evidence>
<dbReference type="Gene3D" id="1.25.40.10">
    <property type="entry name" value="Tetratricopeptide repeat domain"/>
    <property type="match status" value="2"/>
</dbReference>
<dbReference type="PANTHER" id="PTHR44835">
    <property type="entry name" value="UDP-N-ACETYLGLUCOSAMINE--PEPTIDE N-ACETYLGLUCOSAMINYLTRANSFERASE SPINDLY-RELATED"/>
    <property type="match status" value="1"/>
</dbReference>
<dbReference type="PANTHER" id="PTHR44835:SF1">
    <property type="entry name" value="PROTEIN O-GLCNAC TRANSFERASE"/>
    <property type="match status" value="1"/>
</dbReference>
<dbReference type="Gene3D" id="3.40.50.11380">
    <property type="match status" value="1"/>
</dbReference>
<gene>
    <name evidence="11" type="ORF">A7P89_06665</name>
</gene>
<dbReference type="Pfam" id="PF13432">
    <property type="entry name" value="TPR_16"/>
    <property type="match status" value="2"/>
</dbReference>
<reference evidence="12" key="1">
    <citation type="submission" date="2016-05" db="EMBL/GenBank/DDBJ databases">
        <title>Draft genome of Corynebacterium afermentans subsp. afermentans LCDC 88199T.</title>
        <authorList>
            <person name="Bernier A.-M."/>
            <person name="Bernard K."/>
        </authorList>
    </citation>
    <scope>NUCLEOTIDE SEQUENCE [LARGE SCALE GENOMIC DNA]</scope>
    <source>
        <strain evidence="12">NML120819</strain>
    </source>
</reference>
<protein>
    <recommendedName>
        <fullName evidence="3">protein O-GlcNAc transferase</fullName>
        <ecNumber evidence="3">2.4.1.255</ecNumber>
    </recommendedName>
</protein>
<dbReference type="EC" id="2.4.1.255" evidence="3"/>
<dbReference type="InterPro" id="IPR011990">
    <property type="entry name" value="TPR-like_helical_dom_sf"/>
</dbReference>
<evidence type="ECO:0000256" key="9">
    <source>
        <dbReference type="SAM" id="MobiDB-lite"/>
    </source>
</evidence>
<dbReference type="InterPro" id="IPR019734">
    <property type="entry name" value="TPR_rpt"/>
</dbReference>
<dbReference type="InterPro" id="IPR051939">
    <property type="entry name" value="Glycosyltr_41/O-GlcNAc_trsf"/>
</dbReference>
<dbReference type="SUPFAM" id="SSF53756">
    <property type="entry name" value="UDP-Glycosyltransferase/glycogen phosphorylase"/>
    <property type="match status" value="1"/>
</dbReference>
<keyword evidence="5" id="KW-0808">Transferase</keyword>
<comment type="pathway">
    <text evidence="1">Protein modification; protein glycosylation.</text>
</comment>
<evidence type="ECO:0000256" key="3">
    <source>
        <dbReference type="ARBA" id="ARBA00011970"/>
    </source>
</evidence>
<evidence type="ECO:0000256" key="2">
    <source>
        <dbReference type="ARBA" id="ARBA00005386"/>
    </source>
</evidence>
<dbReference type="Gene3D" id="3.40.50.2000">
    <property type="entry name" value="Glycogen Phosphorylase B"/>
    <property type="match status" value="1"/>
</dbReference>
<evidence type="ECO:0000313" key="11">
    <source>
        <dbReference type="EMBL" id="OAM21849.1"/>
    </source>
</evidence>
<dbReference type="PROSITE" id="PS50005">
    <property type="entry name" value="TPR"/>
    <property type="match status" value="3"/>
</dbReference>
<keyword evidence="6" id="KW-0677">Repeat</keyword>
<keyword evidence="7 8" id="KW-0802">TPR repeat</keyword>
<dbReference type="AlphaFoldDB" id="A0A1A9RPL1"/>
<dbReference type="SUPFAM" id="SSF48452">
    <property type="entry name" value="TPR-like"/>
    <property type="match status" value="1"/>
</dbReference>
<dbReference type="GO" id="GO:0097363">
    <property type="term" value="F:protein O-acetylglucosaminyltransferase activity"/>
    <property type="evidence" value="ECO:0007669"/>
    <property type="project" value="UniProtKB-EC"/>
</dbReference>
<feature type="region of interest" description="Disordered" evidence="9">
    <location>
        <begin position="1"/>
        <end position="21"/>
    </location>
</feature>
<comment type="caution">
    <text evidence="11">The sequence shown here is derived from an EMBL/GenBank/DDBJ whole genome shotgun (WGS) entry which is preliminary data.</text>
</comment>
<accession>A0A1A9RPL1</accession>
<name>A0A1A9RPL1_EIKCO</name>
<evidence type="ECO:0000256" key="7">
    <source>
        <dbReference type="ARBA" id="ARBA00022803"/>
    </source>
</evidence>
<feature type="repeat" description="TPR" evidence="8">
    <location>
        <begin position="132"/>
        <end position="165"/>
    </location>
</feature>
<dbReference type="EMBL" id="LXSH01000019">
    <property type="protein sequence ID" value="OAM21849.1"/>
    <property type="molecule type" value="Genomic_DNA"/>
</dbReference>
<evidence type="ECO:0000259" key="10">
    <source>
        <dbReference type="Pfam" id="PF13844"/>
    </source>
</evidence>
<feature type="repeat" description="TPR" evidence="8">
    <location>
        <begin position="27"/>
        <end position="60"/>
    </location>
</feature>
<dbReference type="Proteomes" id="UP000078103">
    <property type="component" value="Unassembled WGS sequence"/>
</dbReference>
<feature type="domain" description="O-GlcNAc transferase C-terminal" evidence="10">
    <location>
        <begin position="264"/>
        <end position="426"/>
    </location>
</feature>
<evidence type="ECO:0000313" key="12">
    <source>
        <dbReference type="Proteomes" id="UP000078103"/>
    </source>
</evidence>
<comment type="similarity">
    <text evidence="2">Belongs to the glycosyltransferase 41 family. O-GlcNAc transferase subfamily.</text>
</comment>
<feature type="domain" description="O-GlcNAc transferase C-terminal" evidence="10">
    <location>
        <begin position="450"/>
        <end position="623"/>
    </location>
</feature>
<feature type="repeat" description="TPR" evidence="8">
    <location>
        <begin position="61"/>
        <end position="94"/>
    </location>
</feature>
<evidence type="ECO:0000256" key="1">
    <source>
        <dbReference type="ARBA" id="ARBA00004922"/>
    </source>
</evidence>
<feature type="compositionally biased region" description="Basic residues" evidence="9">
    <location>
        <begin position="1"/>
        <end position="10"/>
    </location>
</feature>
<organism evidence="11 12">
    <name type="scientific">Eikenella corrodens</name>
    <dbReference type="NCBI Taxonomy" id="539"/>
    <lineage>
        <taxon>Bacteria</taxon>
        <taxon>Pseudomonadati</taxon>
        <taxon>Pseudomonadota</taxon>
        <taxon>Betaproteobacteria</taxon>
        <taxon>Neisseriales</taxon>
        <taxon>Neisseriaceae</taxon>
        <taxon>Eikenella</taxon>
    </lineage>
</organism>
<sequence>MFSFFKRGRKTTQSAETKPTANLEAQADALITQGNQLEDMGRIQEALDLYNQSLTLIPNYWRAYMNQAIAYDALDSTEQAIELYRKAYNANPNVYATCYNLGRALDNTQGTDGQTEAQQLIQDAIKLKPDAADAWFILANIQEQRGQTKEALNSISHVITLQPENYAAKITQARYLTKLDRTPEALDILNAIVEENNPDFKYDAIMNITSILHKQGKTGQTLPLLEKLCLSKEIKHIRTALMLQLYVDQEDNRLEKLAFDNLKQVLPSDPYYNNISENKKIHIGFISPDLYGHAISYFVEPLFTYLDKNRFEIFVYYTGGETDYVTQRLKSLTSNWHHLYGRSHAKIANQIRNDKIQILVDLAGHSSNGCEEVLAKKPAPYIVTWLGYLASTGMESVNYRLTDIYADPIGLTEELHTEKLIRLPVAQWCYQIQEHTRKIPVEMPYRDNGYITFGSFNQVAKLSERCLELWARLLQAVPDANLRVAAISNKEAKDRILQIMTENNVDKSRIEFQGMENADTYFQSYNFVDIALDSYPYTGGTTTCDALAMGVPVLTLAGKRSVSRSAASLLHTLGHPEWVAENDNDFIENALALVERVKSSDYNKNGLRGEFTSSVLTDGRKFAEHFGEAMQTIIEGKI</sequence>
<dbReference type="Pfam" id="PF13844">
    <property type="entry name" value="Glyco_transf_41"/>
    <property type="match status" value="2"/>
</dbReference>
<evidence type="ECO:0000256" key="5">
    <source>
        <dbReference type="ARBA" id="ARBA00022679"/>
    </source>
</evidence>
<dbReference type="RefSeq" id="WP_064105879.1">
    <property type="nucleotide sequence ID" value="NZ_LXSH01000019.1"/>
</dbReference>